<gene>
    <name evidence="2" type="ORF">Cri9333_4511</name>
</gene>
<name>K9W6B3_9CYAN</name>
<dbReference type="GO" id="GO:0022857">
    <property type="term" value="F:transmembrane transporter activity"/>
    <property type="evidence" value="ECO:0007669"/>
    <property type="project" value="InterPro"/>
</dbReference>
<evidence type="ECO:0000259" key="1">
    <source>
        <dbReference type="Pfam" id="PF04069"/>
    </source>
</evidence>
<dbReference type="eggNOG" id="COG1732">
    <property type="taxonomic scope" value="Bacteria"/>
</dbReference>
<dbReference type="InterPro" id="IPR007210">
    <property type="entry name" value="ABC_Gly_betaine_transp_sub-bd"/>
</dbReference>
<dbReference type="SUPFAM" id="SSF53850">
    <property type="entry name" value="Periplasmic binding protein-like II"/>
    <property type="match status" value="1"/>
</dbReference>
<accession>K9W6B3</accession>
<keyword evidence="3" id="KW-1185">Reference proteome</keyword>
<dbReference type="GO" id="GO:0043190">
    <property type="term" value="C:ATP-binding cassette (ABC) transporter complex"/>
    <property type="evidence" value="ECO:0007669"/>
    <property type="project" value="InterPro"/>
</dbReference>
<proteinExistence type="predicted"/>
<dbReference type="Gene3D" id="3.40.190.120">
    <property type="entry name" value="Osmoprotection protein (prox), domain 2"/>
    <property type="match status" value="1"/>
</dbReference>
<dbReference type="PATRIC" id="fig|1173022.3.peg.4873"/>
<dbReference type="Pfam" id="PF04069">
    <property type="entry name" value="OpuAC"/>
    <property type="match status" value="1"/>
</dbReference>
<dbReference type="KEGG" id="cep:Cri9333_4511"/>
<dbReference type="CDD" id="cd13613">
    <property type="entry name" value="PBP2_Opu_like_2"/>
    <property type="match status" value="1"/>
</dbReference>
<dbReference type="EMBL" id="CP003620">
    <property type="protein sequence ID" value="AFZ15292.1"/>
    <property type="molecule type" value="Genomic_DNA"/>
</dbReference>
<feature type="domain" description="ABC-type glycine betaine transport system substrate-binding" evidence="1">
    <location>
        <begin position="62"/>
        <end position="325"/>
    </location>
</feature>
<organism evidence="2 3">
    <name type="scientific">Crinalium epipsammum PCC 9333</name>
    <dbReference type="NCBI Taxonomy" id="1173022"/>
    <lineage>
        <taxon>Bacteria</taxon>
        <taxon>Bacillati</taxon>
        <taxon>Cyanobacteriota</taxon>
        <taxon>Cyanophyceae</taxon>
        <taxon>Gomontiellales</taxon>
        <taxon>Gomontiellaceae</taxon>
        <taxon>Crinalium</taxon>
    </lineage>
</organism>
<evidence type="ECO:0000313" key="2">
    <source>
        <dbReference type="EMBL" id="AFZ15292.1"/>
    </source>
</evidence>
<protein>
    <submittedName>
        <fullName evidence="2">ABC-type glycine betaine transport, periplasmic subunit</fullName>
    </submittedName>
</protein>
<dbReference type="Proteomes" id="UP000010472">
    <property type="component" value="Chromosome"/>
</dbReference>
<sequence length="334" mass="37563">MQINKTQSPPILWVSNKLRSLPLIRGGLGRGKTRNLLLILPIILILAIASCTPQQNTSSKGDIVIGSKNFTEQVILGELLAQQIENTTQLKVKRRLNLGGTFICHKGLQSGQLDAYVEYTGTAFTAILNQKTITNPQQVYQQVKQEYAKKFNLAVTHPLGFNNTFAMIIRGSDAQRLQIKTLSEASKYTPQWQAGVGYEFLERADGFPGLAKTYNFKFAKPPQVMDLGLMYRALVNQKVDLVAGNSTDGQIQTLRLLVLKDDKNYFPPYQAVPVVRQETLQKYPQLQSAFNQLEGLISESDMRQMNYQVDGEFRKVEDVVREFLQSKSLSKTLT</sequence>
<evidence type="ECO:0000313" key="3">
    <source>
        <dbReference type="Proteomes" id="UP000010472"/>
    </source>
</evidence>
<dbReference type="AlphaFoldDB" id="K9W6B3"/>
<dbReference type="HOGENOM" id="CLU_038355_1_0_3"/>
<dbReference type="Gene3D" id="3.40.190.10">
    <property type="entry name" value="Periplasmic binding protein-like II"/>
    <property type="match status" value="1"/>
</dbReference>
<reference evidence="2 3" key="1">
    <citation type="submission" date="2012-06" db="EMBL/GenBank/DDBJ databases">
        <title>Finished chromosome of genome of Crinalium epipsammum PCC 9333.</title>
        <authorList>
            <consortium name="US DOE Joint Genome Institute"/>
            <person name="Gugger M."/>
            <person name="Coursin T."/>
            <person name="Rippka R."/>
            <person name="Tandeau De Marsac N."/>
            <person name="Huntemann M."/>
            <person name="Wei C.-L."/>
            <person name="Han J."/>
            <person name="Detter J.C."/>
            <person name="Han C."/>
            <person name="Tapia R."/>
            <person name="Davenport K."/>
            <person name="Daligault H."/>
            <person name="Erkkila T."/>
            <person name="Gu W."/>
            <person name="Munk A.C.C."/>
            <person name="Teshima H."/>
            <person name="Xu Y."/>
            <person name="Chain P."/>
            <person name="Chen A."/>
            <person name="Krypides N."/>
            <person name="Mavromatis K."/>
            <person name="Markowitz V."/>
            <person name="Szeto E."/>
            <person name="Ivanova N."/>
            <person name="Mikhailova N."/>
            <person name="Ovchinnikova G."/>
            <person name="Pagani I."/>
            <person name="Pati A."/>
            <person name="Goodwin L."/>
            <person name="Peters L."/>
            <person name="Pitluck S."/>
            <person name="Woyke T."/>
            <person name="Kerfeld C."/>
        </authorList>
    </citation>
    <scope>NUCLEOTIDE SEQUENCE [LARGE SCALE GENOMIC DNA]</scope>
    <source>
        <strain evidence="2 3">PCC 9333</strain>
    </source>
</reference>
<dbReference type="STRING" id="1173022.Cri9333_4511"/>